<dbReference type="OrthoDB" id="17979at2157"/>
<dbReference type="SUPFAM" id="SSF53756">
    <property type="entry name" value="UDP-Glycosyltransferase/glycogen phosphorylase"/>
    <property type="match status" value="1"/>
</dbReference>
<dbReference type="AlphaFoldDB" id="A0A1G8S2I4"/>
<dbReference type="CDD" id="cd03801">
    <property type="entry name" value="GT4_PimA-like"/>
    <property type="match status" value="1"/>
</dbReference>
<dbReference type="RefSeq" id="WP_092698606.1">
    <property type="nucleotide sequence ID" value="NZ_FNFC01000001.1"/>
</dbReference>
<dbReference type="InterPro" id="IPR028098">
    <property type="entry name" value="Glyco_trans_4-like_N"/>
</dbReference>
<dbReference type="PANTHER" id="PTHR45947:SF3">
    <property type="entry name" value="SULFOQUINOVOSYL TRANSFERASE SQD2"/>
    <property type="match status" value="1"/>
</dbReference>
<feature type="domain" description="Glycosyltransferase subfamily 4-like N-terminal" evidence="1">
    <location>
        <begin position="42"/>
        <end position="136"/>
    </location>
</feature>
<dbReference type="PANTHER" id="PTHR45947">
    <property type="entry name" value="SULFOQUINOVOSYL TRANSFERASE SQD2"/>
    <property type="match status" value="1"/>
</dbReference>
<dbReference type="InterPro" id="IPR050194">
    <property type="entry name" value="Glycosyltransferase_grp1"/>
</dbReference>
<accession>A0A1G8S2I4</accession>
<dbReference type="Proteomes" id="UP000198856">
    <property type="component" value="Unassembled WGS sequence"/>
</dbReference>
<dbReference type="Pfam" id="PF13692">
    <property type="entry name" value="Glyco_trans_1_4"/>
    <property type="match status" value="1"/>
</dbReference>
<keyword evidence="3" id="KW-1185">Reference proteome</keyword>
<protein>
    <submittedName>
        <fullName evidence="2">Glycosyltransferase involved in cell wall bisynthesis</fullName>
    </submittedName>
</protein>
<dbReference type="STRING" id="890420.SAMN05216226_101250"/>
<evidence type="ECO:0000259" key="1">
    <source>
        <dbReference type="Pfam" id="PF13439"/>
    </source>
</evidence>
<proteinExistence type="predicted"/>
<sequence>MRVSHYFEWESQITGGHAQSVQNQRTVLDRKGIEYTTEPTLDADVLHLNNMGPRSVYYAKRAQRADVPVVVHGHQTAEDLKESFRFFTALSKPARPYLSYAYSLADHIVCPTEHNRRVLETYTDAPKTVISNGFDPGKIDGHDDDALRQEYLDRYDLDPPVVFMVGHVIERKGLRSFVETARRMPDVDFAWFGYLNPGGGTVDRLLRSRTTTKLVNAAPENCTFTGYVDDIAGAFAAGDVFFWPSKNENEGMALLEAMAAGKPPVIRDIETYGWLDDETHCLKADEEFVDPLRRLVENPTERDRFGDVAAEKSAEFTIDAIADDIETLYGRITA</sequence>
<dbReference type="Gene3D" id="3.40.50.2000">
    <property type="entry name" value="Glycogen Phosphorylase B"/>
    <property type="match status" value="2"/>
</dbReference>
<name>A0A1G8S2I4_9EURY</name>
<reference evidence="2 3" key="1">
    <citation type="submission" date="2016-10" db="EMBL/GenBank/DDBJ databases">
        <authorList>
            <person name="de Groot N.N."/>
        </authorList>
    </citation>
    <scope>NUCLEOTIDE SEQUENCE [LARGE SCALE GENOMIC DNA]</scope>
    <source>
        <strain evidence="2 3">IBRC-M10015</strain>
    </source>
</reference>
<dbReference type="EMBL" id="FNFC01000001">
    <property type="protein sequence ID" value="SDJ23447.1"/>
    <property type="molecule type" value="Genomic_DNA"/>
</dbReference>
<evidence type="ECO:0000313" key="2">
    <source>
        <dbReference type="EMBL" id="SDJ23447.1"/>
    </source>
</evidence>
<dbReference type="Pfam" id="PF13439">
    <property type="entry name" value="Glyco_transf_4"/>
    <property type="match status" value="1"/>
</dbReference>
<keyword evidence="2" id="KW-0808">Transferase</keyword>
<dbReference type="GO" id="GO:0016757">
    <property type="term" value="F:glycosyltransferase activity"/>
    <property type="evidence" value="ECO:0007669"/>
    <property type="project" value="TreeGrafter"/>
</dbReference>
<evidence type="ECO:0000313" key="3">
    <source>
        <dbReference type="Proteomes" id="UP000198856"/>
    </source>
</evidence>
<organism evidence="2 3">
    <name type="scientific">Halovenus aranensis</name>
    <dbReference type="NCBI Taxonomy" id="890420"/>
    <lineage>
        <taxon>Archaea</taxon>
        <taxon>Methanobacteriati</taxon>
        <taxon>Methanobacteriota</taxon>
        <taxon>Stenosarchaea group</taxon>
        <taxon>Halobacteria</taxon>
        <taxon>Halobacteriales</taxon>
        <taxon>Haloarculaceae</taxon>
        <taxon>Halovenus</taxon>
    </lineage>
</organism>
<gene>
    <name evidence="2" type="ORF">SAMN05216226_101250</name>
</gene>